<evidence type="ECO:0000256" key="8">
    <source>
        <dbReference type="ARBA" id="ARBA00023157"/>
    </source>
</evidence>
<evidence type="ECO:0000259" key="17">
    <source>
        <dbReference type="Pfam" id="PF02932"/>
    </source>
</evidence>
<dbReference type="PRINTS" id="PR00252">
    <property type="entry name" value="NRIONCHANNEL"/>
</dbReference>
<evidence type="ECO:0000256" key="5">
    <source>
        <dbReference type="ARBA" id="ARBA00023018"/>
    </source>
</evidence>
<evidence type="ECO:0000256" key="11">
    <source>
        <dbReference type="ARBA" id="ARBA00023257"/>
    </source>
</evidence>
<evidence type="ECO:0000256" key="3">
    <source>
        <dbReference type="ARBA" id="ARBA00022692"/>
    </source>
</evidence>
<keyword evidence="12" id="KW-1071">Ligand-gated ion channel</keyword>
<accession>A0A077ZDF9</accession>
<dbReference type="CDD" id="cd19064">
    <property type="entry name" value="LGIC_TM_nAChR"/>
    <property type="match status" value="1"/>
</dbReference>
<dbReference type="Gene3D" id="2.70.170.10">
    <property type="entry name" value="Neurotransmitter-gated ion-channel ligand-binding domain"/>
    <property type="match status" value="1"/>
</dbReference>
<keyword evidence="19" id="KW-1185">Reference proteome</keyword>
<keyword evidence="1 15" id="KW-0813">Transport</keyword>
<sequence length="528" mass="61248">MSTLTPFSLVILNCVYCPGIGLPQYATCNSLQMQLFEDLLYDYNKIPRPVRNASELLTIKFGAALIRIIDVDEKNQMLTTNLWLDMVLNANLATMIDSFTFKQWNDSKLVWDPETYGGIKKVHIPAELLWTPDIILYNNAAGDPDITIFNDAVVYYDGTVVWKPPAIYKSFCSIDVTWFPYDTQECVMKFGMWTYIGTVVDMRQLPEERVIEVVRGDKTVHFLEVGMDLSYYYRSAEWDLLSLTSERHEVTYASCCGPSKYVDITFYFSLRRKTLFYTVNLIIPCFLISTCTTLVFYLSDHKITFSISMLVTLTVFFLVLIEIIPPNSLVIPMFARYLLSTLVLVILSIVISVVTVNLHFRRASTHHMPYWMRRAFLEVLPKYLLMEYPGYRFMEKKSQSASAKLTERFASEFRQVGLRESPCLPRKNESMEEYKRRAYRHIILRILHDVRFIGKYFAQMEEDDMIANDWNFVGMVIDRLFLVVFSILNMGSLFIILQAPPLYDERLPLLIPVATRPLGQDTLGVSYE</sequence>
<dbReference type="InterPro" id="IPR006029">
    <property type="entry name" value="Neurotrans-gated_channel_TM"/>
</dbReference>
<protein>
    <submittedName>
        <fullName evidence="18">Neurotransmitter gated ion channel</fullName>
    </submittedName>
</protein>
<reference evidence="18" key="2">
    <citation type="submission" date="2014-03" db="EMBL/GenBank/DDBJ databases">
        <title>The whipworm genome and dual-species transcriptomics of an intimate host-pathogen interaction.</title>
        <authorList>
            <person name="Foth B.J."/>
            <person name="Tsai I.J."/>
            <person name="Reid A.J."/>
            <person name="Bancroft A.J."/>
            <person name="Nichol S."/>
            <person name="Tracey A."/>
            <person name="Holroyd N."/>
            <person name="Cotton J.A."/>
            <person name="Stanley E.J."/>
            <person name="Zarowiecki M."/>
            <person name="Liu J.Z."/>
            <person name="Huckvale T."/>
            <person name="Cooper P.J."/>
            <person name="Grencis R.K."/>
            <person name="Berriman M."/>
        </authorList>
    </citation>
    <scope>NUCLEOTIDE SEQUENCE [LARGE SCALE GENOMIC DNA]</scope>
</reference>
<feature type="transmembrane region" description="Helical" evidence="15">
    <location>
        <begin position="305"/>
        <end position="325"/>
    </location>
</feature>
<keyword evidence="9" id="KW-0675">Receptor</keyword>
<evidence type="ECO:0000256" key="9">
    <source>
        <dbReference type="ARBA" id="ARBA00023170"/>
    </source>
</evidence>
<feature type="transmembrane region" description="Helical" evidence="15">
    <location>
        <begin position="337"/>
        <end position="360"/>
    </location>
</feature>
<dbReference type="SUPFAM" id="SSF90112">
    <property type="entry name" value="Neurotransmitter-gated ion-channel transmembrane pore"/>
    <property type="match status" value="1"/>
</dbReference>
<evidence type="ECO:0000256" key="2">
    <source>
        <dbReference type="ARBA" id="ARBA00022475"/>
    </source>
</evidence>
<evidence type="ECO:0000256" key="10">
    <source>
        <dbReference type="ARBA" id="ARBA00023180"/>
    </source>
</evidence>
<dbReference type="FunFam" id="1.20.58.390:FF:000078">
    <property type="entry name" value="AcetylCholine Receptor"/>
    <property type="match status" value="1"/>
</dbReference>
<dbReference type="InterPro" id="IPR006201">
    <property type="entry name" value="Neur_channel"/>
</dbReference>
<dbReference type="InterPro" id="IPR038050">
    <property type="entry name" value="Neuro_actylchol_rec"/>
</dbReference>
<keyword evidence="8" id="KW-1015">Disulfide bond</keyword>
<feature type="chain" id="PRO_5022261731" evidence="15">
    <location>
        <begin position="22"/>
        <end position="528"/>
    </location>
</feature>
<reference evidence="18" key="1">
    <citation type="submission" date="2014-01" db="EMBL/GenBank/DDBJ databases">
        <authorList>
            <person name="Aslett M."/>
        </authorList>
    </citation>
    <scope>NUCLEOTIDE SEQUENCE</scope>
</reference>
<name>A0A077ZDF9_TRITR</name>
<keyword evidence="2" id="KW-1003">Cell membrane</keyword>
<dbReference type="InterPro" id="IPR036734">
    <property type="entry name" value="Neur_chan_lig-bd_sf"/>
</dbReference>
<keyword evidence="10" id="KW-0325">Glycoprotein</keyword>
<evidence type="ECO:0000259" key="16">
    <source>
        <dbReference type="Pfam" id="PF02931"/>
    </source>
</evidence>
<dbReference type="STRING" id="36087.A0A077ZDF9"/>
<evidence type="ECO:0000256" key="15">
    <source>
        <dbReference type="RuleBase" id="RU000687"/>
    </source>
</evidence>
<dbReference type="GO" id="GO:0004888">
    <property type="term" value="F:transmembrane signaling receptor activity"/>
    <property type="evidence" value="ECO:0007669"/>
    <property type="project" value="InterPro"/>
</dbReference>
<feature type="transmembrane region" description="Helical" evidence="15">
    <location>
        <begin position="275"/>
        <end position="298"/>
    </location>
</feature>
<dbReference type="Proteomes" id="UP000030665">
    <property type="component" value="Unassembled WGS sequence"/>
</dbReference>
<keyword evidence="15" id="KW-0732">Signal</keyword>
<keyword evidence="5" id="KW-0770">Synapse</keyword>
<evidence type="ECO:0000256" key="6">
    <source>
        <dbReference type="ARBA" id="ARBA00023065"/>
    </source>
</evidence>
<dbReference type="InterPro" id="IPR002394">
    <property type="entry name" value="Nicotinic_acetylcholine_rcpt"/>
</dbReference>
<organism evidence="18 19">
    <name type="scientific">Trichuris trichiura</name>
    <name type="common">Whipworm</name>
    <name type="synonym">Trichocephalus trichiurus</name>
    <dbReference type="NCBI Taxonomy" id="36087"/>
    <lineage>
        <taxon>Eukaryota</taxon>
        <taxon>Metazoa</taxon>
        <taxon>Ecdysozoa</taxon>
        <taxon>Nematoda</taxon>
        <taxon>Enoplea</taxon>
        <taxon>Dorylaimia</taxon>
        <taxon>Trichinellida</taxon>
        <taxon>Trichuridae</taxon>
        <taxon>Trichuris</taxon>
    </lineage>
</organism>
<evidence type="ECO:0000256" key="13">
    <source>
        <dbReference type="ARBA" id="ARBA00023303"/>
    </source>
</evidence>
<dbReference type="InterPro" id="IPR018000">
    <property type="entry name" value="Neurotransmitter_ion_chnl_CS"/>
</dbReference>
<dbReference type="GO" id="GO:0045211">
    <property type="term" value="C:postsynaptic membrane"/>
    <property type="evidence" value="ECO:0007669"/>
    <property type="project" value="UniProtKB-SubCell"/>
</dbReference>
<evidence type="ECO:0000256" key="7">
    <source>
        <dbReference type="ARBA" id="ARBA00023136"/>
    </source>
</evidence>
<evidence type="ECO:0000313" key="18">
    <source>
        <dbReference type="EMBL" id="CDW56630.1"/>
    </source>
</evidence>
<dbReference type="InterPro" id="IPR036719">
    <property type="entry name" value="Neuro-gated_channel_TM_sf"/>
</dbReference>
<dbReference type="Pfam" id="PF02931">
    <property type="entry name" value="Neur_chan_LBD"/>
    <property type="match status" value="1"/>
</dbReference>
<comment type="subcellular location">
    <subcellularLocation>
        <location evidence="14">Postsynaptic cell membrane</location>
        <topology evidence="14">Multi-pass membrane protein</topology>
    </subcellularLocation>
</comment>
<evidence type="ECO:0000256" key="12">
    <source>
        <dbReference type="ARBA" id="ARBA00023286"/>
    </source>
</evidence>
<keyword evidence="4 15" id="KW-1133">Transmembrane helix</keyword>
<dbReference type="Pfam" id="PF02932">
    <property type="entry name" value="Neur_chan_memb"/>
    <property type="match status" value="1"/>
</dbReference>
<feature type="signal peptide" evidence="15">
    <location>
        <begin position="1"/>
        <end position="21"/>
    </location>
</feature>
<dbReference type="FunFam" id="2.70.170.10:FF:000044">
    <property type="entry name" value="AcetylCholine Receptor"/>
    <property type="match status" value="1"/>
</dbReference>
<keyword evidence="6 15" id="KW-0406">Ion transport</keyword>
<dbReference type="InterPro" id="IPR006202">
    <property type="entry name" value="Neur_chan_lig-bd"/>
</dbReference>
<dbReference type="PROSITE" id="PS00236">
    <property type="entry name" value="NEUROTR_ION_CHANNEL"/>
    <property type="match status" value="1"/>
</dbReference>
<evidence type="ECO:0000256" key="1">
    <source>
        <dbReference type="ARBA" id="ARBA00022448"/>
    </source>
</evidence>
<evidence type="ECO:0000256" key="14">
    <source>
        <dbReference type="ARBA" id="ARBA00034104"/>
    </source>
</evidence>
<keyword evidence="7 15" id="KW-0472">Membrane</keyword>
<proteinExistence type="inferred from homology"/>
<feature type="transmembrane region" description="Helical" evidence="15">
    <location>
        <begin position="480"/>
        <end position="499"/>
    </location>
</feature>
<dbReference type="EMBL" id="HG806062">
    <property type="protein sequence ID" value="CDW56630.1"/>
    <property type="molecule type" value="Genomic_DNA"/>
</dbReference>
<dbReference type="GO" id="GO:0022848">
    <property type="term" value="F:acetylcholine-gated monoatomic cation-selective channel activity"/>
    <property type="evidence" value="ECO:0007669"/>
    <property type="project" value="InterPro"/>
</dbReference>
<dbReference type="PRINTS" id="PR00254">
    <property type="entry name" value="NICOTINICR"/>
</dbReference>
<keyword evidence="11" id="KW-0628">Postsynaptic cell membrane</keyword>
<dbReference type="AlphaFoldDB" id="A0A077ZDF9"/>
<gene>
    <name evidence="18" type="ORF">TTRE_0000491101</name>
</gene>
<dbReference type="Gene3D" id="1.20.58.390">
    <property type="entry name" value="Neurotransmitter-gated ion-channel transmembrane domain"/>
    <property type="match status" value="2"/>
</dbReference>
<keyword evidence="3 15" id="KW-0812">Transmembrane</keyword>
<dbReference type="SUPFAM" id="SSF63712">
    <property type="entry name" value="Nicotinic receptor ligand binding domain-like"/>
    <property type="match status" value="1"/>
</dbReference>
<dbReference type="PANTHER" id="PTHR18945">
    <property type="entry name" value="NEUROTRANSMITTER GATED ION CHANNEL"/>
    <property type="match status" value="1"/>
</dbReference>
<feature type="domain" description="Neurotransmitter-gated ion-channel transmembrane" evidence="17">
    <location>
        <begin position="281"/>
        <end position="488"/>
    </location>
</feature>
<evidence type="ECO:0000313" key="19">
    <source>
        <dbReference type="Proteomes" id="UP000030665"/>
    </source>
</evidence>
<comment type="similarity">
    <text evidence="15">Belongs to the ligand-gated ion channel (TC 1.A.9) family.</text>
</comment>
<feature type="domain" description="Neurotransmitter-gated ion-channel ligand-binding" evidence="16">
    <location>
        <begin position="33"/>
        <end position="274"/>
    </location>
</feature>
<keyword evidence="13 15" id="KW-0407">Ion channel</keyword>
<dbReference type="OrthoDB" id="5975154at2759"/>
<evidence type="ECO:0000256" key="4">
    <source>
        <dbReference type="ARBA" id="ARBA00022989"/>
    </source>
</evidence>